<organism evidence="1 2">
    <name type="scientific">Sphaerodactylus townsendi</name>
    <dbReference type="NCBI Taxonomy" id="933632"/>
    <lineage>
        <taxon>Eukaryota</taxon>
        <taxon>Metazoa</taxon>
        <taxon>Chordata</taxon>
        <taxon>Craniata</taxon>
        <taxon>Vertebrata</taxon>
        <taxon>Euteleostomi</taxon>
        <taxon>Lepidosauria</taxon>
        <taxon>Squamata</taxon>
        <taxon>Bifurcata</taxon>
        <taxon>Gekkota</taxon>
        <taxon>Sphaerodactylidae</taxon>
        <taxon>Sphaerodactylus</taxon>
    </lineage>
</organism>
<proteinExistence type="predicted"/>
<evidence type="ECO:0000313" key="2">
    <source>
        <dbReference type="Proteomes" id="UP000827872"/>
    </source>
</evidence>
<protein>
    <submittedName>
        <fullName evidence="1">Uncharacterized protein</fullName>
    </submittedName>
</protein>
<evidence type="ECO:0000313" key="1">
    <source>
        <dbReference type="EMBL" id="KAH8000928.1"/>
    </source>
</evidence>
<sequence length="90" mass="10226">MISLLLHRKEGMLESQQLDAIVTWCWKKTGQRSSNRGVRASSSEFNAEYGKAGLNMTLEDIAKDKKFNILFTWGRDSFPPSKSWVSEVAD</sequence>
<name>A0ACB8F6X7_9SAUR</name>
<keyword evidence="2" id="KW-1185">Reference proteome</keyword>
<accession>A0ACB8F6X7</accession>
<dbReference type="Proteomes" id="UP000827872">
    <property type="component" value="Linkage Group LG05"/>
</dbReference>
<gene>
    <name evidence="1" type="ORF">K3G42_029986</name>
</gene>
<comment type="caution">
    <text evidence="1">The sequence shown here is derived from an EMBL/GenBank/DDBJ whole genome shotgun (WGS) entry which is preliminary data.</text>
</comment>
<reference evidence="1" key="1">
    <citation type="submission" date="2021-08" db="EMBL/GenBank/DDBJ databases">
        <title>The first chromosome-level gecko genome reveals the dynamic sex chromosomes of Neotropical dwarf geckos (Sphaerodactylidae: Sphaerodactylus).</title>
        <authorList>
            <person name="Pinto B.J."/>
            <person name="Keating S.E."/>
            <person name="Gamble T."/>
        </authorList>
    </citation>
    <scope>NUCLEOTIDE SEQUENCE</scope>
    <source>
        <strain evidence="1">TG3544</strain>
    </source>
</reference>
<dbReference type="EMBL" id="CM037618">
    <property type="protein sequence ID" value="KAH8000928.1"/>
    <property type="molecule type" value="Genomic_DNA"/>
</dbReference>